<dbReference type="InterPro" id="IPR018378">
    <property type="entry name" value="C-type_lectin_CS"/>
</dbReference>
<dbReference type="PANTHER" id="PTHR45784:SF3">
    <property type="entry name" value="C-TYPE LECTIN DOMAIN FAMILY 4 MEMBER K-LIKE-RELATED"/>
    <property type="match status" value="1"/>
</dbReference>
<reference evidence="3" key="2">
    <citation type="submission" date="2025-08" db="UniProtKB">
        <authorList>
            <consortium name="Ensembl"/>
        </authorList>
    </citation>
    <scope>IDENTIFICATION</scope>
</reference>
<sequence length="202" mass="22773">MSEVRILRSLKQPVQFFELSLIIWADTGSVSQTLFTASSIKVSTIQRALQTTYKPISKTNYKDYTPHGWETVCYSTSAQHCALFSGLNVTFVLIETLMTWTEAQSYCREHHTDLASVRNTAENQKVMDLVPAGQKVWIGLFRDSWKWSDGSDSSFRHWAPGQPDNSGGKEACVGADLNDDGTWWDFACDQNSLFVCYSPCEC</sequence>
<dbReference type="SUPFAM" id="SSF56436">
    <property type="entry name" value="C-type lectin-like"/>
    <property type="match status" value="1"/>
</dbReference>
<dbReference type="SMART" id="SM00034">
    <property type="entry name" value="CLECT"/>
    <property type="match status" value="1"/>
</dbReference>
<dbReference type="InterPro" id="IPR001304">
    <property type="entry name" value="C-type_lectin-like"/>
</dbReference>
<evidence type="ECO:0000259" key="2">
    <source>
        <dbReference type="PROSITE" id="PS50041"/>
    </source>
</evidence>
<dbReference type="InterPro" id="IPR016186">
    <property type="entry name" value="C-type_lectin-like/link_sf"/>
</dbReference>
<dbReference type="Proteomes" id="UP000472265">
    <property type="component" value="Chromosome 7"/>
</dbReference>
<dbReference type="Gene3D" id="3.10.100.10">
    <property type="entry name" value="Mannose-Binding Protein A, subunit A"/>
    <property type="match status" value="1"/>
</dbReference>
<keyword evidence="4" id="KW-1185">Reference proteome</keyword>
<dbReference type="Pfam" id="PF00059">
    <property type="entry name" value="Lectin_C"/>
    <property type="match status" value="1"/>
</dbReference>
<dbReference type="AlphaFoldDB" id="A0A671YZM0"/>
<keyword evidence="1" id="KW-1015">Disulfide bond</keyword>
<dbReference type="GeneTree" id="ENSGT01100000263473"/>
<dbReference type="InParanoid" id="A0A671YZM0"/>
<dbReference type="OMA" id="CETKLHI"/>
<dbReference type="PANTHER" id="PTHR45784">
    <property type="entry name" value="C-TYPE LECTIN DOMAIN FAMILY 20 MEMBER A-RELATED"/>
    <property type="match status" value="1"/>
</dbReference>
<proteinExistence type="predicted"/>
<feature type="domain" description="C-type lectin" evidence="2">
    <location>
        <begin position="91"/>
        <end position="197"/>
    </location>
</feature>
<accession>A0A671YZM0</accession>
<organism evidence="3 4">
    <name type="scientific">Sparus aurata</name>
    <name type="common">Gilthead sea bream</name>
    <dbReference type="NCBI Taxonomy" id="8175"/>
    <lineage>
        <taxon>Eukaryota</taxon>
        <taxon>Metazoa</taxon>
        <taxon>Chordata</taxon>
        <taxon>Craniata</taxon>
        <taxon>Vertebrata</taxon>
        <taxon>Euteleostomi</taxon>
        <taxon>Actinopterygii</taxon>
        <taxon>Neopterygii</taxon>
        <taxon>Teleostei</taxon>
        <taxon>Neoteleostei</taxon>
        <taxon>Acanthomorphata</taxon>
        <taxon>Eupercaria</taxon>
        <taxon>Spariformes</taxon>
        <taxon>Sparidae</taxon>
        <taxon>Sparus</taxon>
    </lineage>
</organism>
<evidence type="ECO:0000313" key="3">
    <source>
        <dbReference type="Ensembl" id="ENSSAUP00010068180.1"/>
    </source>
</evidence>
<evidence type="ECO:0000256" key="1">
    <source>
        <dbReference type="ARBA" id="ARBA00023157"/>
    </source>
</evidence>
<dbReference type="CDD" id="cd03602">
    <property type="entry name" value="CLECT_1"/>
    <property type="match status" value="1"/>
</dbReference>
<reference evidence="3" key="1">
    <citation type="submission" date="2021-04" db="EMBL/GenBank/DDBJ databases">
        <authorList>
            <consortium name="Wellcome Sanger Institute Data Sharing"/>
        </authorList>
    </citation>
    <scope>NUCLEOTIDE SEQUENCE [LARGE SCALE GENOMIC DNA]</scope>
</reference>
<evidence type="ECO:0000313" key="4">
    <source>
        <dbReference type="Proteomes" id="UP000472265"/>
    </source>
</evidence>
<dbReference type="PROSITE" id="PS50041">
    <property type="entry name" value="C_TYPE_LECTIN_2"/>
    <property type="match status" value="1"/>
</dbReference>
<protein>
    <recommendedName>
        <fullName evidence="2">C-type lectin domain-containing protein</fullName>
    </recommendedName>
</protein>
<dbReference type="InterPro" id="IPR016187">
    <property type="entry name" value="CTDL_fold"/>
</dbReference>
<dbReference type="PROSITE" id="PS00615">
    <property type="entry name" value="C_TYPE_LECTIN_1"/>
    <property type="match status" value="1"/>
</dbReference>
<dbReference type="Ensembl" id="ENSSAUT00010071355.1">
    <property type="protein sequence ID" value="ENSSAUP00010068180.1"/>
    <property type="gene ID" value="ENSSAUG00010027086.1"/>
</dbReference>
<reference evidence="3" key="3">
    <citation type="submission" date="2025-09" db="UniProtKB">
        <authorList>
            <consortium name="Ensembl"/>
        </authorList>
    </citation>
    <scope>IDENTIFICATION</scope>
</reference>
<name>A0A671YZM0_SPAAU</name>